<feature type="region of interest" description="Disordered" evidence="7">
    <location>
        <begin position="126"/>
        <end position="206"/>
    </location>
</feature>
<evidence type="ECO:0000256" key="7">
    <source>
        <dbReference type="SAM" id="MobiDB-lite"/>
    </source>
</evidence>
<dbReference type="CDD" id="cd00067">
    <property type="entry name" value="GAL4"/>
    <property type="match status" value="1"/>
</dbReference>
<evidence type="ECO:0000256" key="3">
    <source>
        <dbReference type="ARBA" id="ARBA00023015"/>
    </source>
</evidence>
<dbReference type="GO" id="GO:0006351">
    <property type="term" value="P:DNA-templated transcription"/>
    <property type="evidence" value="ECO:0007669"/>
    <property type="project" value="InterPro"/>
</dbReference>
<evidence type="ECO:0000256" key="2">
    <source>
        <dbReference type="ARBA" id="ARBA00022723"/>
    </source>
</evidence>
<name>A0A8H3GH97_9AGAM</name>
<feature type="compositionally biased region" description="Acidic residues" evidence="7">
    <location>
        <begin position="364"/>
        <end position="376"/>
    </location>
</feature>
<protein>
    <recommendedName>
        <fullName evidence="8">Zn(2)-C6 fungal-type domain-containing protein</fullName>
    </recommendedName>
</protein>
<dbReference type="Pfam" id="PF04082">
    <property type="entry name" value="Fungal_trans"/>
    <property type="match status" value="1"/>
</dbReference>
<dbReference type="InterPro" id="IPR036864">
    <property type="entry name" value="Zn2-C6_fun-type_DNA-bd_sf"/>
</dbReference>
<evidence type="ECO:0000256" key="4">
    <source>
        <dbReference type="ARBA" id="ARBA00023125"/>
    </source>
</evidence>
<accession>A0A8H3GH97</accession>
<gene>
    <name evidence="9" type="ORF">RDB_LOCUS69232</name>
</gene>
<evidence type="ECO:0000256" key="5">
    <source>
        <dbReference type="ARBA" id="ARBA00023163"/>
    </source>
</evidence>
<feature type="domain" description="Zn(2)-C6 fungal-type" evidence="8">
    <location>
        <begin position="219"/>
        <end position="250"/>
    </location>
</feature>
<dbReference type="PANTHER" id="PTHR31845:SF17">
    <property type="entry name" value="ZN(II)2CYS6 TRANSCRIPTION FACTOR (EUROFUNG)"/>
    <property type="match status" value="1"/>
</dbReference>
<keyword evidence="5" id="KW-0804">Transcription</keyword>
<dbReference type="CDD" id="cd12148">
    <property type="entry name" value="fungal_TF_MHR"/>
    <property type="match status" value="1"/>
</dbReference>
<dbReference type="GO" id="GO:0000976">
    <property type="term" value="F:transcription cis-regulatory region binding"/>
    <property type="evidence" value="ECO:0007669"/>
    <property type="project" value="TreeGrafter"/>
</dbReference>
<dbReference type="GO" id="GO:0008270">
    <property type="term" value="F:zinc ion binding"/>
    <property type="evidence" value="ECO:0007669"/>
    <property type="project" value="InterPro"/>
</dbReference>
<dbReference type="Proteomes" id="UP000663831">
    <property type="component" value="Unassembled WGS sequence"/>
</dbReference>
<keyword evidence="2" id="KW-0479">Metal-binding</keyword>
<dbReference type="AlphaFoldDB" id="A0A8H3GH97"/>
<evidence type="ECO:0000256" key="6">
    <source>
        <dbReference type="ARBA" id="ARBA00023242"/>
    </source>
</evidence>
<dbReference type="EMBL" id="CAJMWV010002071">
    <property type="protein sequence ID" value="CAE6453911.1"/>
    <property type="molecule type" value="Genomic_DNA"/>
</dbReference>
<dbReference type="InterPro" id="IPR007219">
    <property type="entry name" value="XnlR_reg_dom"/>
</dbReference>
<dbReference type="PANTHER" id="PTHR31845">
    <property type="entry name" value="FINGER DOMAIN PROTEIN, PUTATIVE-RELATED"/>
    <property type="match status" value="1"/>
</dbReference>
<feature type="compositionally biased region" description="Pro residues" evidence="7">
    <location>
        <begin position="163"/>
        <end position="176"/>
    </location>
</feature>
<dbReference type="PROSITE" id="PS00463">
    <property type="entry name" value="ZN2_CY6_FUNGAL_1"/>
    <property type="match status" value="1"/>
</dbReference>
<keyword evidence="3" id="KW-0805">Transcription regulation</keyword>
<keyword evidence="6" id="KW-0539">Nucleus</keyword>
<evidence type="ECO:0000256" key="1">
    <source>
        <dbReference type="ARBA" id="ARBA00004123"/>
    </source>
</evidence>
<dbReference type="Gene3D" id="4.10.240.10">
    <property type="entry name" value="Zn(2)-C6 fungal-type DNA-binding domain"/>
    <property type="match status" value="1"/>
</dbReference>
<dbReference type="SUPFAM" id="SSF57701">
    <property type="entry name" value="Zn2/Cys6 DNA-binding domain"/>
    <property type="match status" value="1"/>
</dbReference>
<evidence type="ECO:0000313" key="9">
    <source>
        <dbReference type="EMBL" id="CAE6453911.1"/>
    </source>
</evidence>
<feature type="region of interest" description="Disordered" evidence="7">
    <location>
        <begin position="356"/>
        <end position="391"/>
    </location>
</feature>
<evidence type="ECO:0000259" key="8">
    <source>
        <dbReference type="PROSITE" id="PS00463"/>
    </source>
</evidence>
<proteinExistence type="predicted"/>
<dbReference type="GO" id="GO:0000981">
    <property type="term" value="F:DNA-binding transcription factor activity, RNA polymerase II-specific"/>
    <property type="evidence" value="ECO:0007669"/>
    <property type="project" value="InterPro"/>
</dbReference>
<reference evidence="9" key="1">
    <citation type="submission" date="2021-01" db="EMBL/GenBank/DDBJ databases">
        <authorList>
            <person name="Kaushik A."/>
        </authorList>
    </citation>
    <scope>NUCLEOTIDE SEQUENCE</scope>
    <source>
        <strain evidence="9">AG3-1AP</strain>
    </source>
</reference>
<comment type="caution">
    <text evidence="9">The sequence shown here is derived from an EMBL/GenBank/DDBJ whole genome shotgun (WGS) entry which is preliminary data.</text>
</comment>
<dbReference type="InterPro" id="IPR001138">
    <property type="entry name" value="Zn2Cys6_DnaBD"/>
</dbReference>
<dbReference type="GO" id="GO:0005634">
    <property type="term" value="C:nucleus"/>
    <property type="evidence" value="ECO:0007669"/>
    <property type="project" value="UniProtKB-SubCell"/>
</dbReference>
<comment type="subcellular location">
    <subcellularLocation>
        <location evidence="1">Nucleus</location>
    </subcellularLocation>
</comment>
<organism evidence="9 10">
    <name type="scientific">Rhizoctonia solani</name>
    <dbReference type="NCBI Taxonomy" id="456999"/>
    <lineage>
        <taxon>Eukaryota</taxon>
        <taxon>Fungi</taxon>
        <taxon>Dikarya</taxon>
        <taxon>Basidiomycota</taxon>
        <taxon>Agaricomycotina</taxon>
        <taxon>Agaricomycetes</taxon>
        <taxon>Cantharellales</taxon>
        <taxon>Ceratobasidiaceae</taxon>
        <taxon>Rhizoctonia</taxon>
    </lineage>
</organism>
<keyword evidence="4" id="KW-0238">DNA-binding</keyword>
<dbReference type="InterPro" id="IPR051089">
    <property type="entry name" value="prtT"/>
</dbReference>
<sequence>MTTFHPYSQTHHYPYVSYNVQRGVDIEDTMSLFHDVDAARMPNSQTVFDYPTSVTGGSPFTRTLYPFHESQRPNPSINIIQPAEGHTSSILQLDPSLNSSLTNPDEQLSLELLTEWLHPELTLELQTMPDPYSPGGPLETSPTPSPIIHRHDQNSQNARYPAPQVPSGPYLQPPSVSPQLTPVPIGNPTSSPVARSPRRSNIGAERVDVRQLQVPKGRTCVACRTAKARCQWSHAQSRACIRCTKHPRECVPARPRQTNPTLTIRDITLRIRSLEVQIQQRLDMLRGSDRQQPSDGPSALESTDGRRCSCPAPVPATSVTEGSTAPVAIVVHRPGCPASDPMGLYGRSRLMELQDPDAEAKENESEDDILMTSEEEERNHDPNLDMPLPTSGTPVATFFELARSLASPYAEALSSPTGSNASVDIGLAGADYFSPNPAARPAIRKIMIEREKLPSYLLNGTVKPVECNELFERFMSLWNVSVSVLDPGLHTSARAVLWRCPFLFTVVLAIAARDHKPEHYPILMEEARTMAGQALTTWWKSIEIVQAFILLATFPPPSKRWDDDRSWLYLGYATRMAGDLQLNRPAEHPFPSEMAELEHLNRIRTWLICHNLDVSAAAKLGKQTSMQEDPVILGSRTWWKSSKYNMKFDIHLCAFTQICIIFRKYFTLLGADSSSIYGFNNHVDVSLLAERFTKEIEDFQADFESVFTEHSDHNDPACRYRAHVKYTAHYFRLVIYSICHGRSRDSRKGESLQCCLDAASRLVKALSEHHANSVYFKYSAEGWFTFGAFAAAFMVKVMCPTFAPMIDQTHRQHLRGLVMELINAYQSKQVSIDERHTPSIYARFLTRLLVRADELNGATPAMIAPSPPPTSNSSPQIKVDSEEFARLFVIPSLHNLG</sequence>
<feature type="region of interest" description="Disordered" evidence="7">
    <location>
        <begin position="284"/>
        <end position="319"/>
    </location>
</feature>
<evidence type="ECO:0000313" key="10">
    <source>
        <dbReference type="Proteomes" id="UP000663831"/>
    </source>
</evidence>